<dbReference type="AlphaFoldDB" id="A0A7Y9FPT2"/>
<dbReference type="Pfam" id="PF07277">
    <property type="entry name" value="SapC"/>
    <property type="match status" value="1"/>
</dbReference>
<sequence length="110" mass="11877">MSMTRTALLNNVDHGGLRVAIGQGAAFGDAVNQMLLVPTASLDAQRDHPILFRHDGETGWGAVALLGFDRGDEAGDHDVPKIVSRSMIRASAPPMARRRSCRRAARRRGC</sequence>
<reference evidence="1 2" key="1">
    <citation type="submission" date="2020-08" db="EMBL/GenBank/DDBJ databases">
        <title>The Agave Microbiome: Exploring the role of microbial communities in plant adaptations to desert environments.</title>
        <authorList>
            <person name="Partida-Martinez L.P."/>
        </authorList>
    </citation>
    <scope>NUCLEOTIDE SEQUENCE [LARGE SCALE GENOMIC DNA]</scope>
    <source>
        <strain evidence="1 2">AS2.3</strain>
    </source>
</reference>
<accession>A0A7Y9FPT2</accession>
<dbReference type="InterPro" id="IPR010836">
    <property type="entry name" value="SapC"/>
</dbReference>
<dbReference type="Proteomes" id="UP000517753">
    <property type="component" value="Unassembled WGS sequence"/>
</dbReference>
<keyword evidence="2" id="KW-1185">Reference proteome</keyword>
<protein>
    <submittedName>
        <fullName evidence="1">Uncharacterized protein</fullName>
    </submittedName>
</protein>
<gene>
    <name evidence="1" type="ORF">HD841_003016</name>
</gene>
<evidence type="ECO:0000313" key="1">
    <source>
        <dbReference type="EMBL" id="NYD91209.1"/>
    </source>
</evidence>
<dbReference type="EMBL" id="JACCBY010000004">
    <property type="protein sequence ID" value="NYD91209.1"/>
    <property type="molecule type" value="Genomic_DNA"/>
</dbReference>
<proteinExistence type="predicted"/>
<name>A0A7Y9FPT2_9SPHN</name>
<organism evidence="1 2">
    <name type="scientific">Sphingomonas melonis</name>
    <dbReference type="NCBI Taxonomy" id="152682"/>
    <lineage>
        <taxon>Bacteria</taxon>
        <taxon>Pseudomonadati</taxon>
        <taxon>Pseudomonadota</taxon>
        <taxon>Alphaproteobacteria</taxon>
        <taxon>Sphingomonadales</taxon>
        <taxon>Sphingomonadaceae</taxon>
        <taxon>Sphingomonas</taxon>
    </lineage>
</organism>
<evidence type="ECO:0000313" key="2">
    <source>
        <dbReference type="Proteomes" id="UP000517753"/>
    </source>
</evidence>
<comment type="caution">
    <text evidence="1">The sequence shown here is derived from an EMBL/GenBank/DDBJ whole genome shotgun (WGS) entry which is preliminary data.</text>
</comment>